<dbReference type="PANTHER" id="PTHR10578:SF107">
    <property type="entry name" value="2-HYDROXYACID OXIDASE 1"/>
    <property type="match status" value="1"/>
</dbReference>
<dbReference type="STRING" id="869209.Tresu_0343"/>
<name>F2NV65_TRES6</name>
<reference evidence="5 6" key="1">
    <citation type="journal article" date="2011" name="Stand. Genomic Sci.">
        <title>Complete genome sequence of Treponema succinifaciens type strain (6091).</title>
        <authorList>
            <person name="Han C."/>
            <person name="Gronow S."/>
            <person name="Teshima H."/>
            <person name="Lapidus A."/>
            <person name="Nolan M."/>
            <person name="Lucas S."/>
            <person name="Hammon N."/>
            <person name="Deshpande S."/>
            <person name="Cheng J.F."/>
            <person name="Zeytun A."/>
            <person name="Tapia R."/>
            <person name="Goodwin L."/>
            <person name="Pitluck S."/>
            <person name="Liolios K."/>
            <person name="Pagani I."/>
            <person name="Ivanova N."/>
            <person name="Mavromatis K."/>
            <person name="Mikhailova N."/>
            <person name="Huntemann M."/>
            <person name="Pati A."/>
            <person name="Chen A."/>
            <person name="Palaniappan K."/>
            <person name="Land M."/>
            <person name="Hauser L."/>
            <person name="Brambilla E.M."/>
            <person name="Rohde M."/>
            <person name="Goker M."/>
            <person name="Woyke T."/>
            <person name="Bristow J."/>
            <person name="Eisen J.A."/>
            <person name="Markowitz V."/>
            <person name="Hugenholtz P."/>
            <person name="Kyrpides N.C."/>
            <person name="Klenk H.P."/>
            <person name="Detter J.C."/>
        </authorList>
    </citation>
    <scope>NUCLEOTIDE SEQUENCE [LARGE SCALE GENOMIC DNA]</scope>
    <source>
        <strain evidence="6">ATCC 33096 / DSM 2489 / 6091</strain>
    </source>
</reference>
<evidence type="ECO:0000313" key="6">
    <source>
        <dbReference type="Proteomes" id="UP000006852"/>
    </source>
</evidence>
<proteinExistence type="predicted"/>
<gene>
    <name evidence="5" type="ordered locus">Tresu_0343</name>
</gene>
<dbReference type="SUPFAM" id="SSF51395">
    <property type="entry name" value="FMN-linked oxidoreductases"/>
    <property type="match status" value="1"/>
</dbReference>
<dbReference type="InterPro" id="IPR000262">
    <property type="entry name" value="FMN-dep_DH"/>
</dbReference>
<evidence type="ECO:0000259" key="4">
    <source>
        <dbReference type="Pfam" id="PF01070"/>
    </source>
</evidence>
<dbReference type="HOGENOM" id="CLU_020639_6_0_12"/>
<dbReference type="AlphaFoldDB" id="F2NV65"/>
<dbReference type="eggNOG" id="COG1304">
    <property type="taxonomic scope" value="Bacteria"/>
</dbReference>
<evidence type="ECO:0000256" key="3">
    <source>
        <dbReference type="ARBA" id="ARBA00022643"/>
    </source>
</evidence>
<evidence type="ECO:0000256" key="1">
    <source>
        <dbReference type="ARBA" id="ARBA00001917"/>
    </source>
</evidence>
<keyword evidence="6" id="KW-1185">Reference proteome</keyword>
<dbReference type="KEGG" id="tsu:Tresu_0343"/>
<dbReference type="Gene3D" id="3.20.20.70">
    <property type="entry name" value="Aldolase class I"/>
    <property type="match status" value="1"/>
</dbReference>
<comment type="cofactor">
    <cofactor evidence="1">
        <name>FMN</name>
        <dbReference type="ChEBI" id="CHEBI:58210"/>
    </cofactor>
</comment>
<dbReference type="InterPro" id="IPR013785">
    <property type="entry name" value="Aldolase_TIM"/>
</dbReference>
<dbReference type="GO" id="GO:0016491">
    <property type="term" value="F:oxidoreductase activity"/>
    <property type="evidence" value="ECO:0007669"/>
    <property type="project" value="InterPro"/>
</dbReference>
<dbReference type="PANTHER" id="PTHR10578">
    <property type="entry name" value="S -2-HYDROXY-ACID OXIDASE-RELATED"/>
    <property type="match status" value="1"/>
</dbReference>
<organism evidence="5 6">
    <name type="scientific">Treponema succinifaciens (strain ATCC 33096 / DSM 2489 / 6091)</name>
    <dbReference type="NCBI Taxonomy" id="869209"/>
    <lineage>
        <taxon>Bacteria</taxon>
        <taxon>Pseudomonadati</taxon>
        <taxon>Spirochaetota</taxon>
        <taxon>Spirochaetia</taxon>
        <taxon>Spirochaetales</taxon>
        <taxon>Treponemataceae</taxon>
        <taxon>Treponema</taxon>
    </lineage>
</organism>
<dbReference type="RefSeq" id="WP_013700609.1">
    <property type="nucleotide sequence ID" value="NC_015385.1"/>
</dbReference>
<dbReference type="Proteomes" id="UP000006852">
    <property type="component" value="Chromosome"/>
</dbReference>
<reference evidence="6" key="2">
    <citation type="submission" date="2011-04" db="EMBL/GenBank/DDBJ databases">
        <title>The complete genome of chromosome of Treponema succinifaciens DSM 2489.</title>
        <authorList>
            <person name="Lucas S."/>
            <person name="Copeland A."/>
            <person name="Lapidus A."/>
            <person name="Bruce D."/>
            <person name="Goodwin L."/>
            <person name="Pitluck S."/>
            <person name="Peters L."/>
            <person name="Kyrpides N."/>
            <person name="Mavromatis K."/>
            <person name="Ivanova N."/>
            <person name="Ovchinnikova G."/>
            <person name="Teshima H."/>
            <person name="Detter J.C."/>
            <person name="Tapia R."/>
            <person name="Han C."/>
            <person name="Land M."/>
            <person name="Hauser L."/>
            <person name="Markowitz V."/>
            <person name="Cheng J.-F."/>
            <person name="Hugenholtz P."/>
            <person name="Woyke T."/>
            <person name="Wu D."/>
            <person name="Gronow S."/>
            <person name="Wellnitz S."/>
            <person name="Brambilla E."/>
            <person name="Klenk H.-P."/>
            <person name="Eisen J.A."/>
        </authorList>
    </citation>
    <scope>NUCLEOTIDE SEQUENCE [LARGE SCALE GENOMIC DNA]</scope>
    <source>
        <strain evidence="6">ATCC 33096 / DSM 2489 / 6091</strain>
    </source>
</reference>
<sequence>METDFKCRFCAECLGFGCVGELPGMGGVNANKNFILNCAAWKKLDFGPFDFGKKEIRLAPMTGAVENVGYFDEKQFYFDLINECSKFGIKLSIGDGVPDTKLKWGIEAVQTAGKKAAVFIKPYSNKKILERFEWAQSISEYCGIDIDAYNIVTMRNKAQLEKKDTSLLIELKNYFSKKGIPFVIKGIFTDEDLELVKEVKPDVAFVSNHGGRIKTREGSSAEFLSENFKMLKSNCDELWVDGGIRLWNDVYKGQSYGASEVLVGRPFASALCKKNSFDNILKN</sequence>
<keyword evidence="2" id="KW-0285">Flavoprotein</keyword>
<evidence type="ECO:0000256" key="2">
    <source>
        <dbReference type="ARBA" id="ARBA00022630"/>
    </source>
</evidence>
<feature type="domain" description="FMN-dependent dehydrogenase" evidence="4">
    <location>
        <begin position="170"/>
        <end position="272"/>
    </location>
</feature>
<dbReference type="EMBL" id="CP002631">
    <property type="protein sequence ID" value="AEB13300.1"/>
    <property type="molecule type" value="Genomic_DNA"/>
</dbReference>
<keyword evidence="3" id="KW-0288">FMN</keyword>
<evidence type="ECO:0000313" key="5">
    <source>
        <dbReference type="EMBL" id="AEB13300.1"/>
    </source>
</evidence>
<accession>F2NV65</accession>
<protein>
    <recommendedName>
        <fullName evidence="4">FMN-dependent dehydrogenase domain-containing protein</fullName>
    </recommendedName>
</protein>
<dbReference type="Pfam" id="PF01070">
    <property type="entry name" value="FMN_dh"/>
    <property type="match status" value="1"/>
</dbReference>
<dbReference type="GeneID" id="302997560"/>